<name>A0A7C9DK12_OPUST</name>
<reference evidence="2" key="2">
    <citation type="submission" date="2020-07" db="EMBL/GenBank/DDBJ databases">
        <authorList>
            <person name="Vera ALvarez R."/>
            <person name="Arias-Moreno D.M."/>
            <person name="Jimenez-Jacinto V."/>
            <person name="Jimenez-Bremont J.F."/>
            <person name="Swaminathan K."/>
            <person name="Moose S.P."/>
            <person name="Guerrero-Gonzalez M.L."/>
            <person name="Marino-Ramirez L."/>
            <person name="Landsman D."/>
            <person name="Rodriguez-Kessler M."/>
            <person name="Delgado-Sanchez P."/>
        </authorList>
    </citation>
    <scope>NUCLEOTIDE SEQUENCE</scope>
    <source>
        <tissue evidence="2">Cladode</tissue>
    </source>
</reference>
<sequence>MLMDVNPLFSEYLFICILFLSLLSLFPFLLVSGSGLCTSSATLTAFWLLHPGRIPGLGLGVAEARLGGWAKEAVRVDLWSSESEITEKSAALAVTTLHSMLASLGA</sequence>
<keyword evidence="1" id="KW-1133">Transmembrane helix</keyword>
<proteinExistence type="predicted"/>
<protein>
    <submittedName>
        <fullName evidence="2">Uncharacterized protein</fullName>
    </submittedName>
</protein>
<feature type="transmembrane region" description="Helical" evidence="1">
    <location>
        <begin position="12"/>
        <end position="31"/>
    </location>
</feature>
<organism evidence="2">
    <name type="scientific">Opuntia streptacantha</name>
    <name type="common">Prickly pear cactus</name>
    <name type="synonym">Opuntia cardona</name>
    <dbReference type="NCBI Taxonomy" id="393608"/>
    <lineage>
        <taxon>Eukaryota</taxon>
        <taxon>Viridiplantae</taxon>
        <taxon>Streptophyta</taxon>
        <taxon>Embryophyta</taxon>
        <taxon>Tracheophyta</taxon>
        <taxon>Spermatophyta</taxon>
        <taxon>Magnoliopsida</taxon>
        <taxon>eudicotyledons</taxon>
        <taxon>Gunneridae</taxon>
        <taxon>Pentapetalae</taxon>
        <taxon>Caryophyllales</taxon>
        <taxon>Cactineae</taxon>
        <taxon>Cactaceae</taxon>
        <taxon>Opuntioideae</taxon>
        <taxon>Opuntia</taxon>
    </lineage>
</organism>
<keyword evidence="1" id="KW-0472">Membrane</keyword>
<keyword evidence="1" id="KW-0812">Transmembrane</keyword>
<evidence type="ECO:0000313" key="2">
    <source>
        <dbReference type="EMBL" id="MBA4640644.1"/>
    </source>
</evidence>
<accession>A0A7C9DK12</accession>
<evidence type="ECO:0000256" key="1">
    <source>
        <dbReference type="SAM" id="Phobius"/>
    </source>
</evidence>
<dbReference type="EMBL" id="GISG01120018">
    <property type="protein sequence ID" value="MBA4640644.1"/>
    <property type="molecule type" value="Transcribed_RNA"/>
</dbReference>
<reference evidence="2" key="1">
    <citation type="journal article" date="2013" name="J. Plant Res.">
        <title>Effect of fungi and light on seed germination of three Opuntia species from semiarid lands of central Mexico.</title>
        <authorList>
            <person name="Delgado-Sanchez P."/>
            <person name="Jimenez-Bremont J.F."/>
            <person name="Guerrero-Gonzalez Mde L."/>
            <person name="Flores J."/>
        </authorList>
    </citation>
    <scope>NUCLEOTIDE SEQUENCE</scope>
    <source>
        <tissue evidence="2">Cladode</tissue>
    </source>
</reference>
<dbReference type="AlphaFoldDB" id="A0A7C9DK12"/>